<feature type="chain" id="PRO_5012159001" description="Right handed beta helix domain-containing protein" evidence="3">
    <location>
        <begin position="17"/>
        <end position="386"/>
    </location>
</feature>
<dbReference type="Proteomes" id="UP000179807">
    <property type="component" value="Unassembled WGS sequence"/>
</dbReference>
<dbReference type="RefSeq" id="XP_068352783.1">
    <property type="nucleotide sequence ID" value="XM_068494182.1"/>
</dbReference>
<evidence type="ECO:0008006" key="6">
    <source>
        <dbReference type="Google" id="ProtNLM"/>
    </source>
</evidence>
<evidence type="ECO:0000313" key="4">
    <source>
        <dbReference type="EMBL" id="OHS99646.1"/>
    </source>
</evidence>
<dbReference type="AlphaFoldDB" id="A0A1J4JKK6"/>
<keyword evidence="2" id="KW-1133">Transmembrane helix</keyword>
<comment type="caution">
    <text evidence="4">The sequence shown here is derived from an EMBL/GenBank/DDBJ whole genome shotgun (WGS) entry which is preliminary data.</text>
</comment>
<feature type="region of interest" description="Disordered" evidence="1">
    <location>
        <begin position="315"/>
        <end position="342"/>
    </location>
</feature>
<protein>
    <recommendedName>
        <fullName evidence="6">Right handed beta helix domain-containing protein</fullName>
    </recommendedName>
</protein>
<evidence type="ECO:0000313" key="5">
    <source>
        <dbReference type="Proteomes" id="UP000179807"/>
    </source>
</evidence>
<keyword evidence="2" id="KW-0812">Transmembrane</keyword>
<reference evidence="4" key="1">
    <citation type="submission" date="2016-10" db="EMBL/GenBank/DDBJ databases">
        <authorList>
            <person name="Benchimol M."/>
            <person name="Almeida L.G."/>
            <person name="Vasconcelos A.T."/>
            <person name="Perreira-Neves A."/>
            <person name="Rosa I.A."/>
            <person name="Tasca T."/>
            <person name="Bogo M.R."/>
            <person name="de Souza W."/>
        </authorList>
    </citation>
    <scope>NUCLEOTIDE SEQUENCE [LARGE SCALE GENOMIC DNA]</scope>
    <source>
        <strain evidence="4">K</strain>
    </source>
</reference>
<dbReference type="VEuPathDB" id="TrichDB:TRFO_08263"/>
<sequence>MFCVMRLSLFVYHIVSKSLMDSNSCDSFIGTYKTSFEPELITNCVLIQDSLFHKFYKTRGIAISILHRDCIFDINSSTFNDCYQTMKVIVKKYSAFQTIYTESQYHISSIVIEKDHVEQNLNHIAECSFSQVYQIPLQISLHNGNIYLKNVNFSGINLITSDSTLNTGGFLYFAGSNVLDGQTLKVESCRFEDSSNSSYFICQFCANYDIYEYNNCIFNNLSLGTLFKIRRRDSNPESTYFIDCFLWKMENLFFVNQEWNPNSQFLFKNCEIDNTVNLTGINISHIEDIHSSLYSNDQTTSIENNQNTFFSTYENEKGDSTTLGQSETRNIDSDENDEGNDNKPKSKVGLIVGIVVGVVVILGVIITVIVIVVIKRKKSTYESSDL</sequence>
<dbReference type="GeneID" id="94828886"/>
<organism evidence="4 5">
    <name type="scientific">Tritrichomonas foetus</name>
    <dbReference type="NCBI Taxonomy" id="1144522"/>
    <lineage>
        <taxon>Eukaryota</taxon>
        <taxon>Metamonada</taxon>
        <taxon>Parabasalia</taxon>
        <taxon>Tritrichomonadida</taxon>
        <taxon>Tritrichomonadidae</taxon>
        <taxon>Tritrichomonas</taxon>
    </lineage>
</organism>
<feature type="signal peptide" evidence="3">
    <location>
        <begin position="1"/>
        <end position="16"/>
    </location>
</feature>
<dbReference type="EMBL" id="MLAK01000993">
    <property type="protein sequence ID" value="OHS99646.1"/>
    <property type="molecule type" value="Genomic_DNA"/>
</dbReference>
<keyword evidence="3" id="KW-0732">Signal</keyword>
<feature type="transmembrane region" description="Helical" evidence="2">
    <location>
        <begin position="350"/>
        <end position="374"/>
    </location>
</feature>
<evidence type="ECO:0000256" key="2">
    <source>
        <dbReference type="SAM" id="Phobius"/>
    </source>
</evidence>
<keyword evidence="5" id="KW-1185">Reference proteome</keyword>
<gene>
    <name evidence="4" type="ORF">TRFO_08263</name>
</gene>
<keyword evidence="2" id="KW-0472">Membrane</keyword>
<evidence type="ECO:0000256" key="3">
    <source>
        <dbReference type="SAM" id="SignalP"/>
    </source>
</evidence>
<accession>A0A1J4JKK6</accession>
<evidence type="ECO:0000256" key="1">
    <source>
        <dbReference type="SAM" id="MobiDB-lite"/>
    </source>
</evidence>
<proteinExistence type="predicted"/>
<name>A0A1J4JKK6_9EUKA</name>